<name>A0A090VIC4_9FLAO</name>
<protein>
    <submittedName>
        <fullName evidence="1">Uncharacterized protein</fullName>
    </submittedName>
</protein>
<comment type="caution">
    <text evidence="1">The sequence shown here is derived from an EMBL/GenBank/DDBJ whole genome shotgun (WGS) entry which is preliminary data.</text>
</comment>
<dbReference type="RefSeq" id="WP_042495684.1">
    <property type="nucleotide sequence ID" value="NZ_BBNQ01000009.1"/>
</dbReference>
<dbReference type="Proteomes" id="UP000029644">
    <property type="component" value="Unassembled WGS sequence"/>
</dbReference>
<sequence length="135" mass="15832">MDGVIRMLNNYFKYLIDDMRLAMVAFKNTAIWFPKYVGLFLCMFLFTLISYGQDVKKDKVTSVDEQRAVMVLNLTEEVKWSKISQITTFKIGVMGPDTIKNSLSKISKNRRIFEKLIQVDRINKLEDIKTIMLFM</sequence>
<dbReference type="AlphaFoldDB" id="A0A090VIC4"/>
<dbReference type="EMBL" id="BBNQ01000009">
    <property type="protein sequence ID" value="GAL63099.1"/>
    <property type="molecule type" value="Genomic_DNA"/>
</dbReference>
<proteinExistence type="predicted"/>
<accession>A0A090VIC4</accession>
<dbReference type="Proteomes" id="UP000029643">
    <property type="component" value="Unassembled WGS sequence"/>
</dbReference>
<gene>
    <name evidence="2" type="ORF">JCM19274_4633</name>
    <name evidence="1" type="ORF">JCM19300_1117</name>
</gene>
<evidence type="ECO:0000313" key="3">
    <source>
        <dbReference type="Proteomes" id="UP000029643"/>
    </source>
</evidence>
<reference evidence="3 4" key="1">
    <citation type="journal article" date="2014" name="Genome Announc.">
        <title>Draft Genome Sequences of Marine Flavobacterium Algibacter lectus Strains SS8 and NR4.</title>
        <authorList>
            <person name="Takatani N."/>
            <person name="Nakanishi M."/>
            <person name="Meirelles P."/>
            <person name="Mino S."/>
            <person name="Suda W."/>
            <person name="Oshima K."/>
            <person name="Hattori M."/>
            <person name="Ohkuma M."/>
            <person name="Hosokawa M."/>
            <person name="Miyashita K."/>
            <person name="Thompson F.L."/>
            <person name="Niwa A."/>
            <person name="Sawabe T."/>
            <person name="Sawabe T."/>
        </authorList>
    </citation>
    <scope>NUCLEOTIDE SEQUENCE [LARGE SCALE GENOMIC DNA]</scope>
    <source>
        <strain evidence="2">JCM 19274</strain>
        <strain evidence="1 4">JCM 19300</strain>
        <strain evidence="3">JCM19274</strain>
    </source>
</reference>
<evidence type="ECO:0000313" key="2">
    <source>
        <dbReference type="EMBL" id="GAL78134.1"/>
    </source>
</evidence>
<evidence type="ECO:0000313" key="1">
    <source>
        <dbReference type="EMBL" id="GAL63099.1"/>
    </source>
</evidence>
<evidence type="ECO:0000313" key="4">
    <source>
        <dbReference type="Proteomes" id="UP000029644"/>
    </source>
</evidence>
<dbReference type="EMBL" id="BBNU01000002">
    <property type="protein sequence ID" value="GAL78134.1"/>
    <property type="molecule type" value="Genomic_DNA"/>
</dbReference>
<organism evidence="1 4">
    <name type="scientific">Algibacter lectus</name>
    <dbReference type="NCBI Taxonomy" id="221126"/>
    <lineage>
        <taxon>Bacteria</taxon>
        <taxon>Pseudomonadati</taxon>
        <taxon>Bacteroidota</taxon>
        <taxon>Flavobacteriia</taxon>
        <taxon>Flavobacteriales</taxon>
        <taxon>Flavobacteriaceae</taxon>
        <taxon>Algibacter</taxon>
    </lineage>
</organism>